<feature type="domain" description="DUF1731" evidence="2">
    <location>
        <begin position="261"/>
        <end position="307"/>
    </location>
</feature>
<sequence>MRSSKLQELRRNGRSIRISGGTGFVGRALCGALRQVGYKVFVVSRTPEGPDMMTWSDVRRHGLPTNCKAVVNTAGENIFNVKKKWTEDFQQEVITSRLYTTSVLAKAINGAEKKPEAFVCMSGVGYYKPSQTAEYTEESPGGDFDFLSELSTNWEKCSELKPEAKEVRRVIIRSGIVLGRQGGVIRDMYFPFYFGVGGPVGSGQQFFPWIHINDIVGLILFAIENNKVKGVLNGVAPQAVTNREFATALGKAMWRPSLFPLPKFVLNVIFSPERAKIMTEGQKVIPKRALEYGFTYDYPDIDSACRACAHLTYTEHGIY</sequence>
<dbReference type="PANTHER" id="PTHR11092">
    <property type="entry name" value="SUGAR NUCLEOTIDE EPIMERASE RELATED"/>
    <property type="match status" value="1"/>
</dbReference>
<dbReference type="InterPro" id="IPR013549">
    <property type="entry name" value="DUF1731"/>
</dbReference>
<dbReference type="PANTHER" id="PTHR11092:SF0">
    <property type="entry name" value="EPIMERASE FAMILY PROTEIN SDR39U1"/>
    <property type="match status" value="1"/>
</dbReference>
<gene>
    <name evidence="3" type="ORF">AFUS01_LOCUS14588</name>
</gene>
<dbReference type="Pfam" id="PF01370">
    <property type="entry name" value="Epimerase"/>
    <property type="match status" value="1"/>
</dbReference>
<reference evidence="3" key="1">
    <citation type="submission" date="2021-06" db="EMBL/GenBank/DDBJ databases">
        <authorList>
            <person name="Hodson N. C."/>
            <person name="Mongue J. A."/>
            <person name="Jaron S. K."/>
        </authorList>
    </citation>
    <scope>NUCLEOTIDE SEQUENCE</scope>
</reference>
<evidence type="ECO:0000313" key="3">
    <source>
        <dbReference type="EMBL" id="CAG7725639.1"/>
    </source>
</evidence>
<evidence type="ECO:0000259" key="2">
    <source>
        <dbReference type="Pfam" id="PF08338"/>
    </source>
</evidence>
<comment type="caution">
    <text evidence="3">The sequence shown here is derived from an EMBL/GenBank/DDBJ whole genome shotgun (WGS) entry which is preliminary data.</text>
</comment>
<protein>
    <recommendedName>
        <fullName evidence="5">Epimerase family protein SDR39U1</fullName>
    </recommendedName>
</protein>
<keyword evidence="4" id="KW-1185">Reference proteome</keyword>
<dbReference type="EMBL" id="CAJVCH010124757">
    <property type="protein sequence ID" value="CAG7725639.1"/>
    <property type="molecule type" value="Genomic_DNA"/>
</dbReference>
<dbReference type="InterPro" id="IPR010099">
    <property type="entry name" value="SDR39U1"/>
</dbReference>
<accession>A0A8J2JSE2</accession>
<dbReference type="OrthoDB" id="276721at2759"/>
<proteinExistence type="predicted"/>
<dbReference type="CDD" id="cd05242">
    <property type="entry name" value="SDR_a8"/>
    <property type="match status" value="1"/>
</dbReference>
<dbReference type="Proteomes" id="UP000708208">
    <property type="component" value="Unassembled WGS sequence"/>
</dbReference>
<dbReference type="AlphaFoldDB" id="A0A8J2JSE2"/>
<name>A0A8J2JSE2_9HEXA</name>
<dbReference type="Pfam" id="PF08338">
    <property type="entry name" value="DUF1731"/>
    <property type="match status" value="1"/>
</dbReference>
<feature type="domain" description="NAD-dependent epimerase/dehydratase" evidence="1">
    <location>
        <begin position="18"/>
        <end position="139"/>
    </location>
</feature>
<evidence type="ECO:0000313" key="4">
    <source>
        <dbReference type="Proteomes" id="UP000708208"/>
    </source>
</evidence>
<dbReference type="NCBIfam" id="TIGR01777">
    <property type="entry name" value="yfcH"/>
    <property type="match status" value="1"/>
</dbReference>
<organism evidence="3 4">
    <name type="scientific">Allacma fusca</name>
    <dbReference type="NCBI Taxonomy" id="39272"/>
    <lineage>
        <taxon>Eukaryota</taxon>
        <taxon>Metazoa</taxon>
        <taxon>Ecdysozoa</taxon>
        <taxon>Arthropoda</taxon>
        <taxon>Hexapoda</taxon>
        <taxon>Collembola</taxon>
        <taxon>Symphypleona</taxon>
        <taxon>Sminthuridae</taxon>
        <taxon>Allacma</taxon>
    </lineage>
</organism>
<evidence type="ECO:0000259" key="1">
    <source>
        <dbReference type="Pfam" id="PF01370"/>
    </source>
</evidence>
<dbReference type="InterPro" id="IPR001509">
    <property type="entry name" value="Epimerase_deHydtase"/>
</dbReference>
<evidence type="ECO:0008006" key="5">
    <source>
        <dbReference type="Google" id="ProtNLM"/>
    </source>
</evidence>